<dbReference type="PANTHER" id="PTHR30092">
    <property type="entry name" value="INNER MEMBRANE PROTEIN CRED"/>
    <property type="match status" value="1"/>
</dbReference>
<evidence type="ECO:0000313" key="3">
    <source>
        <dbReference type="Proteomes" id="UP001500279"/>
    </source>
</evidence>
<protein>
    <submittedName>
        <fullName evidence="2">Cell envelope integrity protein CreD</fullName>
    </submittedName>
</protein>
<feature type="transmembrane region" description="Helical" evidence="1">
    <location>
        <begin position="437"/>
        <end position="455"/>
    </location>
</feature>
<dbReference type="PANTHER" id="PTHR30092:SF0">
    <property type="entry name" value="INNER MEMBRANE PROTEIN CRED"/>
    <property type="match status" value="1"/>
</dbReference>
<dbReference type="Pfam" id="PF06123">
    <property type="entry name" value="CreD"/>
    <property type="match status" value="1"/>
</dbReference>
<reference evidence="3" key="1">
    <citation type="journal article" date="2019" name="Int. J. Syst. Evol. Microbiol.">
        <title>The Global Catalogue of Microorganisms (GCM) 10K type strain sequencing project: providing services to taxonomists for standard genome sequencing and annotation.</title>
        <authorList>
            <consortium name="The Broad Institute Genomics Platform"/>
            <consortium name="The Broad Institute Genome Sequencing Center for Infectious Disease"/>
            <person name="Wu L."/>
            <person name="Ma J."/>
        </authorList>
    </citation>
    <scope>NUCLEOTIDE SEQUENCE [LARGE SCALE GENOMIC DNA]</scope>
    <source>
        <strain evidence="3">JCM 15503</strain>
    </source>
</reference>
<dbReference type="RefSeq" id="WP_231010599.1">
    <property type="nucleotide sequence ID" value="NZ_BAAAEW010000004.1"/>
</dbReference>
<sequence>MKYQLLGKGLAVGGFAVMLSLVLTRISFLVDERAARQRDAVRSVQQSQAGAQTLVGPLLQRACSEEWDSEVGEGKERKRVVERRDFTLQAAPAELTVDSSLRSELRYRGLFKVNGYAGHFKLDASWASADAMKPRAEHVDGRLQCRPAVLWLGLSDVRGVREASATVAGKTRAVKPGTPNGELAQGFHVELPEDWPAASDSAALAAHVELELVGIARLALVPVGEATRWVTKSDWPHPSFGGRFLPTARDITDQGFDATWQVSALASAAPRQVLSGAKLCEPATALAEPGDETAYPAAVAAAAPECLDTLAVSFIDPVNPYVLSDRATKYGLLFVGLTFIAVALVEVLGRGRVRRVHPIQYALVGLALTLFFLLLLSLSEHLAFGIAYGIASAACVSLLGVYTAHMLGRRRDGITFGGAMALLYGLMYVLLQREQTALVIGSVGLFAAVAAVMWLTRGVDWYRMFDEALATAPTQAVPRAAAE</sequence>
<dbReference type="PIRSF" id="PIRSF004548">
    <property type="entry name" value="CreD"/>
    <property type="match status" value="1"/>
</dbReference>
<keyword evidence="1" id="KW-1133">Transmembrane helix</keyword>
<accession>A0ABP3UY08</accession>
<feature type="transmembrane region" description="Helical" evidence="1">
    <location>
        <begin position="361"/>
        <end position="378"/>
    </location>
</feature>
<organism evidence="2 3">
    <name type="scientific">Ideonella azotifigens</name>
    <dbReference type="NCBI Taxonomy" id="513160"/>
    <lineage>
        <taxon>Bacteria</taxon>
        <taxon>Pseudomonadati</taxon>
        <taxon>Pseudomonadota</taxon>
        <taxon>Betaproteobacteria</taxon>
        <taxon>Burkholderiales</taxon>
        <taxon>Sphaerotilaceae</taxon>
        <taxon>Ideonella</taxon>
    </lineage>
</organism>
<proteinExistence type="predicted"/>
<name>A0ABP3UY08_9BURK</name>
<gene>
    <name evidence="2" type="primary">creD</name>
    <name evidence="2" type="ORF">GCM10009107_10690</name>
</gene>
<feature type="transmembrane region" description="Helical" evidence="1">
    <location>
        <begin position="330"/>
        <end position="349"/>
    </location>
</feature>
<dbReference type="NCBIfam" id="NF008712">
    <property type="entry name" value="PRK11715.1-1"/>
    <property type="match status" value="1"/>
</dbReference>
<evidence type="ECO:0000313" key="2">
    <source>
        <dbReference type="EMBL" id="GAA0744789.1"/>
    </source>
</evidence>
<keyword evidence="1" id="KW-0812">Transmembrane</keyword>
<feature type="transmembrane region" description="Helical" evidence="1">
    <location>
        <begin position="414"/>
        <end position="431"/>
    </location>
</feature>
<keyword evidence="1" id="KW-0472">Membrane</keyword>
<evidence type="ECO:0000256" key="1">
    <source>
        <dbReference type="SAM" id="Phobius"/>
    </source>
</evidence>
<dbReference type="EMBL" id="BAAAEW010000004">
    <property type="protein sequence ID" value="GAA0744789.1"/>
    <property type="molecule type" value="Genomic_DNA"/>
</dbReference>
<dbReference type="InterPro" id="IPR010364">
    <property type="entry name" value="Uncharacterised_IM_CreD"/>
</dbReference>
<keyword evidence="3" id="KW-1185">Reference proteome</keyword>
<dbReference type="Proteomes" id="UP001500279">
    <property type="component" value="Unassembled WGS sequence"/>
</dbReference>
<comment type="caution">
    <text evidence="2">The sequence shown here is derived from an EMBL/GenBank/DDBJ whole genome shotgun (WGS) entry which is preliminary data.</text>
</comment>
<feature type="transmembrane region" description="Helical" evidence="1">
    <location>
        <begin position="384"/>
        <end position="402"/>
    </location>
</feature>